<dbReference type="Proteomes" id="UP000011715">
    <property type="component" value="Unassembled WGS sequence"/>
</dbReference>
<dbReference type="Pfam" id="PF12796">
    <property type="entry name" value="Ank_2"/>
    <property type="match status" value="2"/>
</dbReference>
<keyword evidence="1" id="KW-0677">Repeat</keyword>
<reference evidence="7" key="5">
    <citation type="submission" date="2015-06" db="UniProtKB">
        <authorList>
            <consortium name="EnsemblFungi"/>
        </authorList>
    </citation>
    <scope>IDENTIFICATION</scope>
    <source>
        <strain evidence="7">ATCC 64411</strain>
    </source>
</reference>
<sequence>MSVVDDDDAKIAPLPSDVALAVLRGSAMQCRKLLHELSAGDDAAAYETEDMMAAFNILAANMGIFRQGQHSLASRLQNAPEIASLVRQLLDALQRHLVYALAEGDNGSGRTDHTTSCGSESDDSSDRSSVSSGRLDVSKAVEEQEAVHTGHGPSAALTSARGTINSLRQLSLTIRLAGAQHRSERIRRFRAQKTYSQVFDVFRMCALQRARHLFPLAPEFLVDRIAESIASRRIRFLYLERHQMKISTLNQPAPTLLPIRQQQESSEKHAAEFAGQSEPQRTDMDLAHSSVQPSIILSSTEITKLEPKGLRAAAQFKAERAESVSSIQVSHGEFPKMPNLDPGGLSFTCPYCLLVCPVREAGHNYPDDLITRQYATGEKRQGTKRLEKSQWRNHLVRDFEPFFCVLEDCSSPFACADTYNGWLAHLKDKHSPPTWRCWHCGPQATVSFSSPGEHDGHLREHHGHAVSDAHRPALVKHSMIRKQGGLHSCPFCGGFPEEIEQRFPDRQSSQAQEALIAHVKAHLISVALLLAPIRAEGTNDDGIGSDASSDVRGCYINSARGGPDSDSDVQYSVDILCHRLECDCKTSSRVPAHDIPEPAQSIPGWDLEDARLVAAINEKWLDVKKAKQQEAGLDEPDWLEQPVVKSFSQRLRQDEAGGPPPFPIVSKSAQDVEADHTDTPASMASLAAASSAGHSNIVKMLLERGADVNAQDSEYDNALQAASSAGHGEIVKMLLEKGADVKAEDVDRRTPLWIAAGNGHEAVVELLIKNGAAIDQSDDSGHTPLSKAAGNGHEAVARLLMELGADKEAESRYRFRPLHYAARDGREGVTRLLIELGADKEAEKRDRMRPLHLAALNGHKAVVKLLVELGADKDARDERGRTPLDIAKIYGHGSIARVLE</sequence>
<feature type="domain" description="C2H2-type" evidence="5">
    <location>
        <begin position="435"/>
        <end position="461"/>
    </location>
</feature>
<dbReference type="SUPFAM" id="SSF48403">
    <property type="entry name" value="Ankyrin repeat"/>
    <property type="match status" value="1"/>
</dbReference>
<evidence type="ECO:0000259" key="5">
    <source>
        <dbReference type="SMART" id="SM00355"/>
    </source>
</evidence>
<dbReference type="Pfam" id="PF00023">
    <property type="entry name" value="Ank"/>
    <property type="match status" value="1"/>
</dbReference>
<dbReference type="EMBL" id="GL876966">
    <property type="protein sequence ID" value="KLU81030.1"/>
    <property type="molecule type" value="Genomic_DNA"/>
</dbReference>
<evidence type="ECO:0000256" key="4">
    <source>
        <dbReference type="SAM" id="MobiDB-lite"/>
    </source>
</evidence>
<dbReference type="OrthoDB" id="20872at2759"/>
<evidence type="ECO:0000313" key="6">
    <source>
        <dbReference type="EMBL" id="KLU81030.1"/>
    </source>
</evidence>
<dbReference type="PROSITE" id="PS50297">
    <property type="entry name" value="ANK_REP_REGION"/>
    <property type="match status" value="6"/>
</dbReference>
<dbReference type="OMA" id="LHEYPEN"/>
<dbReference type="eggNOG" id="KOG0504">
    <property type="taxonomic scope" value="Eukaryota"/>
</dbReference>
<evidence type="ECO:0000256" key="3">
    <source>
        <dbReference type="PROSITE-ProRule" id="PRU00023"/>
    </source>
</evidence>
<feature type="region of interest" description="Disordered" evidence="4">
    <location>
        <begin position="649"/>
        <end position="670"/>
    </location>
</feature>
<protein>
    <recommendedName>
        <fullName evidence="5">C2H2-type domain-containing protein</fullName>
    </recommendedName>
</protein>
<evidence type="ECO:0000313" key="8">
    <source>
        <dbReference type="Proteomes" id="UP000011715"/>
    </source>
</evidence>
<feature type="repeat" description="ANK" evidence="3">
    <location>
        <begin position="747"/>
        <end position="779"/>
    </location>
</feature>
<feature type="repeat" description="ANK" evidence="3">
    <location>
        <begin position="813"/>
        <end position="845"/>
    </location>
</feature>
<feature type="domain" description="C2H2-type" evidence="5">
    <location>
        <begin position="487"/>
        <end position="522"/>
    </location>
</feature>
<dbReference type="SMART" id="SM00355">
    <property type="entry name" value="ZnF_C2H2"/>
    <property type="match status" value="3"/>
</dbReference>
<dbReference type="PANTHER" id="PTHR24171">
    <property type="entry name" value="ANKYRIN REPEAT DOMAIN-CONTAINING PROTEIN 39-RELATED"/>
    <property type="match status" value="1"/>
</dbReference>
<dbReference type="InterPro" id="IPR013087">
    <property type="entry name" value="Znf_C2H2_type"/>
</dbReference>
<dbReference type="EMBL" id="ADBL01000023">
    <property type="status" value="NOT_ANNOTATED_CDS"/>
    <property type="molecule type" value="Genomic_DNA"/>
</dbReference>
<feature type="repeat" description="ANK" evidence="3">
    <location>
        <begin position="846"/>
        <end position="878"/>
    </location>
</feature>
<reference evidence="6" key="1">
    <citation type="submission" date="2010-05" db="EMBL/GenBank/DDBJ databases">
        <title>The Genome Sequence of Magnaporthe poae strain ATCC 64411.</title>
        <authorList>
            <consortium name="The Broad Institute Genome Sequencing Platform"/>
            <consortium name="Broad Institute Genome Sequencing Center for Infectious Disease"/>
            <person name="Ma L.-J."/>
            <person name="Dead R."/>
            <person name="Young S."/>
            <person name="Zeng Q."/>
            <person name="Koehrsen M."/>
            <person name="Alvarado L."/>
            <person name="Berlin A."/>
            <person name="Chapman S.B."/>
            <person name="Chen Z."/>
            <person name="Freedman E."/>
            <person name="Gellesch M."/>
            <person name="Goldberg J."/>
            <person name="Griggs A."/>
            <person name="Gujja S."/>
            <person name="Heilman E.R."/>
            <person name="Heiman D."/>
            <person name="Hepburn T."/>
            <person name="Howarth C."/>
            <person name="Jen D."/>
            <person name="Larson L."/>
            <person name="Mehta T."/>
            <person name="Neiman D."/>
            <person name="Pearson M."/>
            <person name="Roberts A."/>
            <person name="Saif S."/>
            <person name="Shea T."/>
            <person name="Shenoy N."/>
            <person name="Sisk P."/>
            <person name="Stolte C."/>
            <person name="Sykes S."/>
            <person name="Walk T."/>
            <person name="White J."/>
            <person name="Yandava C."/>
            <person name="Haas B."/>
            <person name="Nusbaum C."/>
            <person name="Birren B."/>
        </authorList>
    </citation>
    <scope>NUCLEOTIDE SEQUENCE</scope>
    <source>
        <strain evidence="6">ATCC 64411</strain>
    </source>
</reference>
<dbReference type="InterPro" id="IPR002110">
    <property type="entry name" value="Ankyrin_rpt"/>
</dbReference>
<dbReference type="PRINTS" id="PR01415">
    <property type="entry name" value="ANKYRIN"/>
</dbReference>
<evidence type="ECO:0000256" key="2">
    <source>
        <dbReference type="ARBA" id="ARBA00023043"/>
    </source>
</evidence>
<proteinExistence type="predicted"/>
<dbReference type="PROSITE" id="PS50088">
    <property type="entry name" value="ANK_REPEAT"/>
    <property type="match status" value="6"/>
</dbReference>
<keyword evidence="2 3" id="KW-0040">ANK repeat</keyword>
<dbReference type="AlphaFoldDB" id="A0A0C4DK62"/>
<dbReference type="SMART" id="SM00248">
    <property type="entry name" value="ANK"/>
    <property type="match status" value="6"/>
</dbReference>
<keyword evidence="8" id="KW-1185">Reference proteome</keyword>
<accession>A0A0C4DK62</accession>
<gene>
    <name evidence="6" type="ORF">MAPG_00125</name>
</gene>
<reference evidence="8" key="2">
    <citation type="submission" date="2010-05" db="EMBL/GenBank/DDBJ databases">
        <title>The genome sequence of Magnaporthe poae strain ATCC 64411.</title>
        <authorList>
            <person name="Ma L.-J."/>
            <person name="Dead R."/>
            <person name="Young S."/>
            <person name="Zeng Q."/>
            <person name="Koehrsen M."/>
            <person name="Alvarado L."/>
            <person name="Berlin A."/>
            <person name="Chapman S.B."/>
            <person name="Chen Z."/>
            <person name="Freedman E."/>
            <person name="Gellesch M."/>
            <person name="Goldberg J."/>
            <person name="Griggs A."/>
            <person name="Gujja S."/>
            <person name="Heilman E.R."/>
            <person name="Heiman D."/>
            <person name="Hepburn T."/>
            <person name="Howarth C."/>
            <person name="Jen D."/>
            <person name="Larson L."/>
            <person name="Mehta T."/>
            <person name="Neiman D."/>
            <person name="Pearson M."/>
            <person name="Roberts A."/>
            <person name="Saif S."/>
            <person name="Shea T."/>
            <person name="Shenoy N."/>
            <person name="Sisk P."/>
            <person name="Stolte C."/>
            <person name="Sykes S."/>
            <person name="Walk T."/>
            <person name="White J."/>
            <person name="Yandava C."/>
            <person name="Haas B."/>
            <person name="Nusbaum C."/>
            <person name="Birren B."/>
        </authorList>
    </citation>
    <scope>NUCLEOTIDE SEQUENCE [LARGE SCALE GENOMIC DNA]</scope>
    <source>
        <strain evidence="8">ATCC 64411 / 73-15</strain>
    </source>
</reference>
<evidence type="ECO:0000313" key="7">
    <source>
        <dbReference type="EnsemblFungi" id="MAPG_00125T0"/>
    </source>
</evidence>
<feature type="region of interest" description="Disordered" evidence="4">
    <location>
        <begin position="261"/>
        <end position="282"/>
    </location>
</feature>
<evidence type="ECO:0000256" key="1">
    <source>
        <dbReference type="ARBA" id="ARBA00022737"/>
    </source>
</evidence>
<reference evidence="7" key="4">
    <citation type="journal article" date="2015" name="G3 (Bethesda)">
        <title>Genome sequences of three phytopathogenic species of the Magnaporthaceae family of fungi.</title>
        <authorList>
            <person name="Okagaki L.H."/>
            <person name="Nunes C.C."/>
            <person name="Sailsbery J."/>
            <person name="Clay B."/>
            <person name="Brown D."/>
            <person name="John T."/>
            <person name="Oh Y."/>
            <person name="Young N."/>
            <person name="Fitzgerald M."/>
            <person name="Haas B.J."/>
            <person name="Zeng Q."/>
            <person name="Young S."/>
            <person name="Adiconis X."/>
            <person name="Fan L."/>
            <person name="Levin J.Z."/>
            <person name="Mitchell T.K."/>
            <person name="Okubara P.A."/>
            <person name="Farman M.L."/>
            <person name="Kohn L.M."/>
            <person name="Birren B."/>
            <person name="Ma L.-J."/>
            <person name="Dean R.A."/>
        </authorList>
    </citation>
    <scope>NUCLEOTIDE SEQUENCE</scope>
    <source>
        <strain evidence="7">ATCC 64411 / 73-15</strain>
    </source>
</reference>
<reference evidence="6" key="3">
    <citation type="submission" date="2011-03" db="EMBL/GenBank/DDBJ databases">
        <title>Annotation of Magnaporthe poae ATCC 64411.</title>
        <authorList>
            <person name="Ma L.-J."/>
            <person name="Dead R."/>
            <person name="Young S.K."/>
            <person name="Zeng Q."/>
            <person name="Gargeya S."/>
            <person name="Fitzgerald M."/>
            <person name="Haas B."/>
            <person name="Abouelleil A."/>
            <person name="Alvarado L."/>
            <person name="Arachchi H.M."/>
            <person name="Berlin A."/>
            <person name="Brown A."/>
            <person name="Chapman S.B."/>
            <person name="Chen Z."/>
            <person name="Dunbar C."/>
            <person name="Freedman E."/>
            <person name="Gearin G."/>
            <person name="Gellesch M."/>
            <person name="Goldberg J."/>
            <person name="Griggs A."/>
            <person name="Gujja S."/>
            <person name="Heiman D."/>
            <person name="Howarth C."/>
            <person name="Larson L."/>
            <person name="Lui A."/>
            <person name="MacDonald P.J.P."/>
            <person name="Mehta T."/>
            <person name="Montmayeur A."/>
            <person name="Murphy C."/>
            <person name="Neiman D."/>
            <person name="Pearson M."/>
            <person name="Priest M."/>
            <person name="Roberts A."/>
            <person name="Saif S."/>
            <person name="Shea T."/>
            <person name="Shenoy N."/>
            <person name="Sisk P."/>
            <person name="Stolte C."/>
            <person name="Sykes S."/>
            <person name="Yandava C."/>
            <person name="Wortman J."/>
            <person name="Nusbaum C."/>
            <person name="Birren B."/>
        </authorList>
    </citation>
    <scope>NUCLEOTIDE SEQUENCE</scope>
    <source>
        <strain evidence="6">ATCC 64411</strain>
    </source>
</reference>
<dbReference type="InterPro" id="IPR036770">
    <property type="entry name" value="Ankyrin_rpt-contain_sf"/>
</dbReference>
<name>A0A0C4DK62_MAGP6</name>
<dbReference type="STRING" id="644358.A0A0C4DK62"/>
<feature type="repeat" description="ANK" evidence="3">
    <location>
        <begin position="681"/>
        <end position="713"/>
    </location>
</feature>
<feature type="repeat" description="ANK" evidence="3">
    <location>
        <begin position="780"/>
        <end position="812"/>
    </location>
</feature>
<feature type="repeat" description="ANK" evidence="3">
    <location>
        <begin position="714"/>
        <end position="746"/>
    </location>
</feature>
<feature type="domain" description="C2H2-type" evidence="5">
    <location>
        <begin position="402"/>
        <end position="430"/>
    </location>
</feature>
<feature type="region of interest" description="Disordered" evidence="4">
    <location>
        <begin position="104"/>
        <end position="135"/>
    </location>
</feature>
<dbReference type="Gene3D" id="1.25.40.20">
    <property type="entry name" value="Ankyrin repeat-containing domain"/>
    <property type="match status" value="3"/>
</dbReference>
<organism evidence="7 8">
    <name type="scientific">Magnaporthiopsis poae (strain ATCC 64411 / 73-15)</name>
    <name type="common">Kentucky bluegrass fungus</name>
    <name type="synonym">Magnaporthe poae</name>
    <dbReference type="NCBI Taxonomy" id="644358"/>
    <lineage>
        <taxon>Eukaryota</taxon>
        <taxon>Fungi</taxon>
        <taxon>Dikarya</taxon>
        <taxon>Ascomycota</taxon>
        <taxon>Pezizomycotina</taxon>
        <taxon>Sordariomycetes</taxon>
        <taxon>Sordariomycetidae</taxon>
        <taxon>Magnaporthales</taxon>
        <taxon>Magnaporthaceae</taxon>
        <taxon>Magnaporthiopsis</taxon>
    </lineage>
</organism>
<dbReference type="EnsemblFungi" id="MAPG_00125T0">
    <property type="protein sequence ID" value="MAPG_00125T0"/>
    <property type="gene ID" value="MAPG_00125"/>
</dbReference>
<dbReference type="VEuPathDB" id="FungiDB:MAPG_00125"/>
<dbReference type="PANTHER" id="PTHR24171:SF10">
    <property type="entry name" value="ANKYRIN REPEAT DOMAIN-CONTAINING PROTEIN 29-LIKE"/>
    <property type="match status" value="1"/>
</dbReference>